<feature type="region of interest" description="Disordered" evidence="1">
    <location>
        <begin position="12"/>
        <end position="157"/>
    </location>
</feature>
<proteinExistence type="predicted"/>
<name>A0A7N0SZE7_KALFE</name>
<evidence type="ECO:0000256" key="1">
    <source>
        <dbReference type="SAM" id="MobiDB-lite"/>
    </source>
</evidence>
<feature type="compositionally biased region" description="Pro residues" evidence="1">
    <location>
        <begin position="92"/>
        <end position="115"/>
    </location>
</feature>
<accession>A0A7N0SZE7</accession>
<keyword evidence="3" id="KW-1185">Reference proteome</keyword>
<reference evidence="2" key="1">
    <citation type="submission" date="2021-01" db="UniProtKB">
        <authorList>
            <consortium name="EnsemblPlants"/>
        </authorList>
    </citation>
    <scope>IDENTIFICATION</scope>
</reference>
<dbReference type="EnsemblPlants" id="Kaladp0015s0216.1.v1.1">
    <property type="protein sequence ID" value="Kaladp0015s0216.1.v1.1.CDS.1"/>
    <property type="gene ID" value="Kaladp0015s0216.v1.1"/>
</dbReference>
<dbReference type="Gramene" id="Kaladp0015s0216.1.v1.1">
    <property type="protein sequence ID" value="Kaladp0015s0216.1.v1.1.CDS.1"/>
    <property type="gene ID" value="Kaladp0015s0216.v1.1"/>
</dbReference>
<protein>
    <submittedName>
        <fullName evidence="2">Uncharacterized protein</fullName>
    </submittedName>
</protein>
<sequence length="157" mass="16524">MSVVATVFAVGALTTKHAPSLPPKSTLSIPTPALPLHPHPRSTSSIPTPALPTTFNLPPDDATSRPTPDPRRNPNTARSSRTAPLRSASPSFSPPTPSASSPPPPPPAFSPPSPSPSSVKRRKMPTPAPAASTVKARAWRQNGSWKTLKRPSLLIFE</sequence>
<organism evidence="2 3">
    <name type="scientific">Kalanchoe fedtschenkoi</name>
    <name type="common">Lavender scallops</name>
    <name type="synonym">South American air plant</name>
    <dbReference type="NCBI Taxonomy" id="63787"/>
    <lineage>
        <taxon>Eukaryota</taxon>
        <taxon>Viridiplantae</taxon>
        <taxon>Streptophyta</taxon>
        <taxon>Embryophyta</taxon>
        <taxon>Tracheophyta</taxon>
        <taxon>Spermatophyta</taxon>
        <taxon>Magnoliopsida</taxon>
        <taxon>eudicotyledons</taxon>
        <taxon>Gunneridae</taxon>
        <taxon>Pentapetalae</taxon>
        <taxon>Saxifragales</taxon>
        <taxon>Crassulaceae</taxon>
        <taxon>Kalanchoe</taxon>
    </lineage>
</organism>
<evidence type="ECO:0000313" key="2">
    <source>
        <dbReference type="EnsemblPlants" id="Kaladp0015s0216.1.v1.1.CDS.1"/>
    </source>
</evidence>
<dbReference type="Proteomes" id="UP000594263">
    <property type="component" value="Unplaced"/>
</dbReference>
<feature type="compositionally biased region" description="Polar residues" evidence="1">
    <location>
        <begin position="41"/>
        <end position="56"/>
    </location>
</feature>
<dbReference type="AlphaFoldDB" id="A0A7N0SZE7"/>
<evidence type="ECO:0000313" key="3">
    <source>
        <dbReference type="Proteomes" id="UP000594263"/>
    </source>
</evidence>